<feature type="non-terminal residue" evidence="2">
    <location>
        <position position="1"/>
    </location>
</feature>
<keyword evidence="3" id="KW-1185">Reference proteome</keyword>
<accession>A0ABQ5KH58</accession>
<dbReference type="EMBL" id="BQXS01001994">
    <property type="protein sequence ID" value="GKT31281.1"/>
    <property type="molecule type" value="Genomic_DNA"/>
</dbReference>
<sequence>LTDYQKKILMNRLSGRINTRGELQLSCEEHRSQFRNKEEVVSRFAKMVADALKPVRKRRKTKVPYSAKRKRLDNKKKGPM</sequence>
<organism evidence="2 3">
    <name type="scientific">Aduncisulcus paluster</name>
    <dbReference type="NCBI Taxonomy" id="2918883"/>
    <lineage>
        <taxon>Eukaryota</taxon>
        <taxon>Metamonada</taxon>
        <taxon>Carpediemonas-like organisms</taxon>
        <taxon>Aduncisulcus</taxon>
    </lineage>
</organism>
<evidence type="ECO:0000313" key="3">
    <source>
        <dbReference type="Proteomes" id="UP001057375"/>
    </source>
</evidence>
<proteinExistence type="predicted"/>
<name>A0ABQ5KH58_9EUKA</name>
<gene>
    <name evidence="2" type="ORF">ADUPG1_001944</name>
</gene>
<dbReference type="GO" id="GO:0016787">
    <property type="term" value="F:hydrolase activity"/>
    <property type="evidence" value="ECO:0007669"/>
    <property type="project" value="UniProtKB-KW"/>
</dbReference>
<protein>
    <submittedName>
        <fullName evidence="2">Aminoacyl-tRNA hydrolase</fullName>
    </submittedName>
</protein>
<evidence type="ECO:0000313" key="2">
    <source>
        <dbReference type="EMBL" id="GKT31281.1"/>
    </source>
</evidence>
<dbReference type="Gene3D" id="3.30.160.20">
    <property type="match status" value="1"/>
</dbReference>
<comment type="caution">
    <text evidence="2">The sequence shown here is derived from an EMBL/GenBank/DDBJ whole genome shotgun (WGS) entry which is preliminary data.</text>
</comment>
<dbReference type="PANTHER" id="PTHR47814">
    <property type="entry name" value="PEPTIDYL-TRNA HYDROLASE ARFB"/>
    <property type="match status" value="1"/>
</dbReference>
<feature type="region of interest" description="Disordered" evidence="1">
    <location>
        <begin position="56"/>
        <end position="80"/>
    </location>
</feature>
<dbReference type="Proteomes" id="UP001057375">
    <property type="component" value="Unassembled WGS sequence"/>
</dbReference>
<dbReference type="SUPFAM" id="SSF110916">
    <property type="entry name" value="Peptidyl-tRNA hydrolase domain-like"/>
    <property type="match status" value="1"/>
</dbReference>
<dbReference type="PANTHER" id="PTHR47814:SF1">
    <property type="entry name" value="PEPTIDYL-TRNA HYDROLASE ARFB"/>
    <property type="match status" value="1"/>
</dbReference>
<reference evidence="2" key="1">
    <citation type="submission" date="2022-03" db="EMBL/GenBank/DDBJ databases">
        <title>Draft genome sequence of Aduncisulcus paluster, a free-living microaerophilic Fornicata.</title>
        <authorList>
            <person name="Yuyama I."/>
            <person name="Kume K."/>
            <person name="Tamura T."/>
            <person name="Inagaki Y."/>
            <person name="Hashimoto T."/>
        </authorList>
    </citation>
    <scope>NUCLEOTIDE SEQUENCE</scope>
    <source>
        <strain evidence="2">NY0171</strain>
    </source>
</reference>
<evidence type="ECO:0000256" key="1">
    <source>
        <dbReference type="SAM" id="MobiDB-lite"/>
    </source>
</evidence>
<keyword evidence="2" id="KW-0378">Hydrolase</keyword>